<dbReference type="PANTHER" id="PTHR38045">
    <property type="entry name" value="CHROMOSOME 1, WHOLE GENOME SHOTGUN SEQUENCE"/>
    <property type="match status" value="1"/>
</dbReference>
<dbReference type="SUPFAM" id="SSF49785">
    <property type="entry name" value="Galactose-binding domain-like"/>
    <property type="match status" value="1"/>
</dbReference>
<feature type="region of interest" description="Disordered" evidence="3">
    <location>
        <begin position="215"/>
        <end position="240"/>
    </location>
</feature>
<keyword evidence="4" id="KW-0732">Signal</keyword>
<dbReference type="SUPFAM" id="SSF55383">
    <property type="entry name" value="Copper amine oxidase, domain N"/>
    <property type="match status" value="1"/>
</dbReference>
<dbReference type="SUPFAM" id="SSF49899">
    <property type="entry name" value="Concanavalin A-like lectins/glucanases"/>
    <property type="match status" value="1"/>
</dbReference>
<evidence type="ECO:0000313" key="6">
    <source>
        <dbReference type="EMBL" id="HIV02247.1"/>
    </source>
</evidence>
<evidence type="ECO:0000256" key="2">
    <source>
        <dbReference type="ARBA" id="ARBA00023295"/>
    </source>
</evidence>
<name>A0A9D1SZR2_9FIRM</name>
<dbReference type="PANTHER" id="PTHR38045:SF1">
    <property type="entry name" value="HEPARINASE II_III-LIKE PROTEIN"/>
    <property type="match status" value="1"/>
</dbReference>
<dbReference type="Pfam" id="PF16332">
    <property type="entry name" value="DUF4962"/>
    <property type="match status" value="1"/>
</dbReference>
<evidence type="ECO:0000259" key="5">
    <source>
        <dbReference type="PROSITE" id="PS50022"/>
    </source>
</evidence>
<dbReference type="Pfam" id="PF07940">
    <property type="entry name" value="Hepar_II_III_C"/>
    <property type="match status" value="1"/>
</dbReference>
<sequence length="1449" mass="160119">MKKSLIWVVVAAMLLQMLPSFISASESTTILSEDFNAIANGAKPQSLDCRESEYGGTVTVAAVPDETNKSLHLHNPSDPESRVFVQTVYSDGLTGDAVTVSFRFMREQLNGSLTFPTIRDTQKNEFPALTLKPDGSIVAKDDTAEITLASYKAGEWYDISLEFNTEESVYSIYIDGEQKGENFKTSKPIVDLSVIRFPIFYVESDVYLDDLVISTTGETPQTPPEETAKPGEQTPAPSSPLITSEADKAIMEEILKDTVSLALGSSFAIVDNEKKQIDPDNLSVKPLEYNDRTLVPVRFVSENFGAQVGWDEATQTVTIQKDDILIQMVVGQTTYAVNGTAYTLDAAPVIFYDRTMIPLRAMAEALNKQVYWNDIGLIVIGDKENPFDTAEKEALLEAVYQDILYARPEAQQIIQDLNAASPDNAHPRILATKSDFEAIKQKIQTDELAAKMFASIQADAQALFDTPVAEYSLKENDLRMGPAITQVGPRLETLGLMYQVTGEQRYAERAWKELEAACSFPDWNTKHYLDTGGMMAAVAIGYDWIYDYLTEEQRAFVRSAMLEKGVEPGLKIYKREVTEPSLMVFWITVNHNWNTHCNAGLIMAALALGQDEPEIAGEVVSLGLRSFEYIANSFAPDGGWVEGPGYWNSTTIDLVRIISTLETALGTDYGYFNIPGIAETAYYPTYITGPVGTFNYSDGDMAKRLSTPQIFYMANRLDMPTLSARRKAVLEETGSYDIWDLIWYDPQKTSAESEALEKDRYFRTIETATMRSSWDDNATFVGLHSGDNKGNHAHLDSGSFILDAMGERWFSDLGSDRITYITGAGSVEKWHAYRTRAEGHNTFILNDAAESEPVLNEDGLTAVVYDVYEDYEEGANPSDWDVREGGSGTVDIAKDGDNHYVRLRCEDSSSDTQAFMQKVYTSNPLTGKISLEFSFLPDSENQTISTPMFRDTDSVEVTLLTFTDQGSITVKDGADNVELGDYNANEWYTFRFDIDFDTDTYDVYQNGEKKESGLSLPKPLKDLSVLRFPIYRKVQTYGLDDIRLFAQVDGSVTARNTEPDQDPYAFSYITKYASKERGAFAITDLTPAYAKWATAANRGVMLTDNRSAVVVRDEITMKKPVDYYWFAHTAADIEVSADKKSAILTLNGKRLWAGIIDGAEAEFSVMDAAPLPTSPNPSGQIVNTGIRKLTIAIPQATEVNISVAFVPLYGDAAVPAQIPQVQTLAEFSIEDGAIPVLDSLSVDGQTLDTFSSEQTYYNIPVLSGSPVPSIEASSSTADVAVSQAQGLPGEAVITVSDKNDAQQSVTYTVHFEEKILKYKEVCGVQINSDMITSSSLQEPENPPENTIDGDLSTRFAASGAGEWIQYDLGAVTTVDKLSIAWMNGDERVYTFKISVSEDGLSWTDVYDGKTSGTTNELETHTFPAHSARYIRITGFGNTVNTWNSITEVE</sequence>
<evidence type="ECO:0000256" key="3">
    <source>
        <dbReference type="SAM" id="MobiDB-lite"/>
    </source>
</evidence>
<dbReference type="InterPro" id="IPR008979">
    <property type="entry name" value="Galactose-bd-like_sf"/>
</dbReference>
<proteinExistence type="predicted"/>
<protein>
    <submittedName>
        <fullName evidence="6">Discoidin domain-containing protein</fullName>
    </submittedName>
</protein>
<dbReference type="Pfam" id="PF00754">
    <property type="entry name" value="F5_F8_type_C"/>
    <property type="match status" value="1"/>
</dbReference>
<keyword evidence="2" id="KW-0326">Glycosidase</keyword>
<dbReference type="InterPro" id="IPR012480">
    <property type="entry name" value="Hepar_II_III_C"/>
</dbReference>
<dbReference type="EMBL" id="DVOF01000049">
    <property type="protein sequence ID" value="HIV02247.1"/>
    <property type="molecule type" value="Genomic_DNA"/>
</dbReference>
<organism evidence="6 7">
    <name type="scientific">Candidatus Aphodoplasma excrementigallinarum</name>
    <dbReference type="NCBI Taxonomy" id="2840673"/>
    <lineage>
        <taxon>Bacteria</taxon>
        <taxon>Bacillati</taxon>
        <taxon>Bacillota</taxon>
        <taxon>Clostridia</taxon>
        <taxon>Eubacteriales</taxon>
        <taxon>Candidatus Aphodoplasma</taxon>
    </lineage>
</organism>
<dbReference type="Proteomes" id="UP000886743">
    <property type="component" value="Unassembled WGS sequence"/>
</dbReference>
<dbReference type="SUPFAM" id="SSF48230">
    <property type="entry name" value="Chondroitin AC/alginate lyase"/>
    <property type="match status" value="1"/>
</dbReference>
<dbReference type="Gene3D" id="3.30.457.10">
    <property type="entry name" value="Copper amine oxidase-like, N-terminal domain"/>
    <property type="match status" value="1"/>
</dbReference>
<evidence type="ECO:0000256" key="1">
    <source>
        <dbReference type="ARBA" id="ARBA00004196"/>
    </source>
</evidence>
<evidence type="ECO:0000256" key="4">
    <source>
        <dbReference type="SAM" id="SignalP"/>
    </source>
</evidence>
<dbReference type="Pfam" id="PF07833">
    <property type="entry name" value="Cu_amine_oxidN1"/>
    <property type="match status" value="1"/>
</dbReference>
<feature type="chain" id="PRO_5038415174" evidence="4">
    <location>
        <begin position="25"/>
        <end position="1449"/>
    </location>
</feature>
<reference evidence="6" key="1">
    <citation type="submission" date="2020-10" db="EMBL/GenBank/DDBJ databases">
        <authorList>
            <person name="Gilroy R."/>
        </authorList>
    </citation>
    <scope>NUCLEOTIDE SEQUENCE</scope>
    <source>
        <strain evidence="6">4920</strain>
    </source>
</reference>
<dbReference type="GO" id="GO:0016798">
    <property type="term" value="F:hydrolase activity, acting on glycosyl bonds"/>
    <property type="evidence" value="ECO:0007669"/>
    <property type="project" value="UniProtKB-KW"/>
</dbReference>
<dbReference type="GO" id="GO:0030313">
    <property type="term" value="C:cell envelope"/>
    <property type="evidence" value="ECO:0007669"/>
    <property type="project" value="UniProtKB-SubCell"/>
</dbReference>
<dbReference type="PROSITE" id="PS50022">
    <property type="entry name" value="FA58C_3"/>
    <property type="match status" value="1"/>
</dbReference>
<comment type="subcellular location">
    <subcellularLocation>
        <location evidence="1">Cell envelope</location>
    </subcellularLocation>
</comment>
<feature type="signal peptide" evidence="4">
    <location>
        <begin position="1"/>
        <end position="24"/>
    </location>
</feature>
<dbReference type="Gene3D" id="2.60.120.200">
    <property type="match status" value="1"/>
</dbReference>
<dbReference type="InterPro" id="IPR000421">
    <property type="entry name" value="FA58C"/>
</dbReference>
<comment type="caution">
    <text evidence="6">The sequence shown here is derived from an EMBL/GenBank/DDBJ whole genome shotgun (WGS) entry which is preliminary data.</text>
</comment>
<dbReference type="InterPro" id="IPR013320">
    <property type="entry name" value="ConA-like_dom_sf"/>
</dbReference>
<evidence type="ECO:0000313" key="7">
    <source>
        <dbReference type="Proteomes" id="UP000886743"/>
    </source>
</evidence>
<feature type="domain" description="F5/8 type C" evidence="5">
    <location>
        <begin position="1304"/>
        <end position="1449"/>
    </location>
</feature>
<gene>
    <name evidence="6" type="ORF">IAC74_01630</name>
</gene>
<reference evidence="6" key="2">
    <citation type="journal article" date="2021" name="PeerJ">
        <title>Extensive microbial diversity within the chicken gut microbiome revealed by metagenomics and culture.</title>
        <authorList>
            <person name="Gilroy R."/>
            <person name="Ravi A."/>
            <person name="Getino M."/>
            <person name="Pursley I."/>
            <person name="Horton D.L."/>
            <person name="Alikhan N.F."/>
            <person name="Baker D."/>
            <person name="Gharbi K."/>
            <person name="Hall N."/>
            <person name="Watson M."/>
            <person name="Adriaenssens E.M."/>
            <person name="Foster-Nyarko E."/>
            <person name="Jarju S."/>
            <person name="Secka A."/>
            <person name="Antonio M."/>
            <person name="Oren A."/>
            <person name="Chaudhuri R.R."/>
            <person name="La Ragione R."/>
            <person name="Hildebrand F."/>
            <person name="Pallen M.J."/>
        </authorList>
    </citation>
    <scope>NUCLEOTIDE SEQUENCE</scope>
    <source>
        <strain evidence="6">4920</strain>
    </source>
</reference>
<dbReference type="Gene3D" id="2.70.98.70">
    <property type="match status" value="2"/>
</dbReference>
<dbReference type="InterPro" id="IPR054490">
    <property type="entry name" value="BT_1020-like_b-sandwich_1"/>
</dbReference>
<dbReference type="GO" id="GO:0016829">
    <property type="term" value="F:lyase activity"/>
    <property type="evidence" value="ECO:0007669"/>
    <property type="project" value="InterPro"/>
</dbReference>
<dbReference type="InterPro" id="IPR012854">
    <property type="entry name" value="Cu_amine_oxidase-like_N"/>
</dbReference>
<accession>A0A9D1SZR2</accession>
<keyword evidence="2" id="KW-0378">Hydrolase</keyword>
<dbReference type="InterPro" id="IPR036582">
    <property type="entry name" value="Mao_N_sf"/>
</dbReference>
<dbReference type="Pfam" id="PF22585">
    <property type="entry name" value="Sialidase-like_CBM"/>
    <property type="match status" value="2"/>
</dbReference>
<dbReference type="Gene3D" id="1.50.10.100">
    <property type="entry name" value="Chondroitin AC/alginate lyase"/>
    <property type="match status" value="1"/>
</dbReference>
<dbReference type="Gene3D" id="2.60.120.260">
    <property type="entry name" value="Galactose-binding domain-like"/>
    <property type="match status" value="1"/>
</dbReference>
<dbReference type="InterPro" id="IPR008929">
    <property type="entry name" value="Chondroitin_lyas"/>
</dbReference>
<dbReference type="InterPro" id="IPR032518">
    <property type="entry name" value="HepII_N"/>
</dbReference>